<evidence type="ECO:0000259" key="2">
    <source>
        <dbReference type="Pfam" id="PF13635"/>
    </source>
</evidence>
<accession>A0A315XPL3</accession>
<protein>
    <submittedName>
        <fullName evidence="3">Uncharacterized protein</fullName>
    </submittedName>
</protein>
<feature type="domain" description="DUF4143" evidence="2">
    <location>
        <begin position="205"/>
        <end position="372"/>
    </location>
</feature>
<keyword evidence="4" id="KW-1185">Reference proteome</keyword>
<reference evidence="3 4" key="1">
    <citation type="submission" date="2017-03" db="EMBL/GenBank/DDBJ databases">
        <title>Genome sequence of Methanobrevibacter thaueri.</title>
        <authorList>
            <person name="Poehlein A."/>
            <person name="Seedorf H."/>
            <person name="Daniel R."/>
        </authorList>
    </citation>
    <scope>NUCLEOTIDE SEQUENCE [LARGE SCALE GENOMIC DNA]</scope>
    <source>
        <strain evidence="3 4">DSM 11995</strain>
    </source>
</reference>
<comment type="caution">
    <text evidence="3">The sequence shown here is derived from an EMBL/GenBank/DDBJ whole genome shotgun (WGS) entry which is preliminary data.</text>
</comment>
<gene>
    <name evidence="3" type="ORF">MBBTH_00920</name>
</gene>
<dbReference type="AlphaFoldDB" id="A0A315XPL3"/>
<dbReference type="InterPro" id="IPR041682">
    <property type="entry name" value="AAA_14"/>
</dbReference>
<proteinExistence type="predicted"/>
<dbReference type="InterPro" id="IPR025420">
    <property type="entry name" value="DUF4143"/>
</dbReference>
<evidence type="ECO:0000313" key="3">
    <source>
        <dbReference type="EMBL" id="PWB88361.1"/>
    </source>
</evidence>
<dbReference type="PANTHER" id="PTHR43566">
    <property type="entry name" value="CONSERVED PROTEIN"/>
    <property type="match status" value="1"/>
</dbReference>
<dbReference type="PANTHER" id="PTHR43566:SF2">
    <property type="entry name" value="DUF4143 DOMAIN-CONTAINING PROTEIN"/>
    <property type="match status" value="1"/>
</dbReference>
<name>A0A315XPL3_9EURY</name>
<feature type="domain" description="AAA" evidence="1">
    <location>
        <begin position="25"/>
        <end position="138"/>
    </location>
</feature>
<dbReference type="Proteomes" id="UP000251717">
    <property type="component" value="Unassembled WGS sequence"/>
</dbReference>
<dbReference type="Pfam" id="PF13173">
    <property type="entry name" value="AAA_14"/>
    <property type="match status" value="1"/>
</dbReference>
<sequence length="428" mass="47962">MGASMKYIARYLDDELNQWMNVIGAVLIVGPKWSGKTTTAERYSKSVLKLQDIDKQEQYQMWLDIRPSKLLEGEKPRLIDEWQMAPILWDGVRNAVDELQGEGLYILTGSTVVDESKIMHSGTGRIHRLLMRPMSLYESGESNGKISIEELFDNPKMEIDGIESDLTMDDLIFAACRGGWPDSINKKNDKDKLLIAYNYLDNISESDISKIDGVKRDSDRVKLILKAIARNNSTLAKDTTIMADISANFGDISKPTYYSYVDSLKRLFVIEDLSGWAPNIRSKSSMRSGNKKVFIDPSIAVAALNMSPKAFNTIDGLKTFGFIFENLCIRDLSVYTSKFGGSISYYHDNSDTEVDCVVHLNDGRYALIECKLGKTKIEEGAQNLLKVNKLIEANDEIRNPSFLAVLTGGEIAYTRKDGVKVIPIGCLK</sequence>
<dbReference type="EMBL" id="MZGS01000006">
    <property type="protein sequence ID" value="PWB88361.1"/>
    <property type="molecule type" value="Genomic_DNA"/>
</dbReference>
<organism evidence="3 4">
    <name type="scientific">Methanobrevibacter thaueri</name>
    <dbReference type="NCBI Taxonomy" id="190975"/>
    <lineage>
        <taxon>Archaea</taxon>
        <taxon>Methanobacteriati</taxon>
        <taxon>Methanobacteriota</taxon>
        <taxon>Methanomada group</taxon>
        <taxon>Methanobacteria</taxon>
        <taxon>Methanobacteriales</taxon>
        <taxon>Methanobacteriaceae</taxon>
        <taxon>Methanobrevibacter</taxon>
    </lineage>
</organism>
<evidence type="ECO:0000313" key="4">
    <source>
        <dbReference type="Proteomes" id="UP000251717"/>
    </source>
</evidence>
<evidence type="ECO:0000259" key="1">
    <source>
        <dbReference type="Pfam" id="PF13173"/>
    </source>
</evidence>
<dbReference type="Pfam" id="PF13635">
    <property type="entry name" value="DUF4143"/>
    <property type="match status" value="1"/>
</dbReference>